<comment type="cofactor">
    <cofactor evidence="1">
        <name>pyridoxal 5'-phosphate</name>
        <dbReference type="ChEBI" id="CHEBI:597326"/>
    </cofactor>
</comment>
<dbReference type="Pfam" id="PF00155">
    <property type="entry name" value="Aminotran_1_2"/>
    <property type="match status" value="1"/>
</dbReference>
<dbReference type="InterPro" id="IPR015424">
    <property type="entry name" value="PyrdxlP-dep_Trfase"/>
</dbReference>
<sequence length="410" mass="45409">MSVDTWNNVPLAPEDSIFKLTATYKVDTFPQKVNLGVGAYRDDNSKPWVLPVIKAASQALFNDPNLDHEYLPITGLPEFTSGAARLILGGDSPAIAENRVCSVQTISGTGANHLGALFLSRFYDFNGPKQVYLSDPTWANHFAIFRNVGIDPLTYKYYDPKTIGLACDEFLAALASAPDRSVFLLHACAHNPTGVDPTREQWNQIADAMLQKGHYAFFDCAYQGFASGDLDGDAWAVREFVKRGVPMLVCQSFAKNAGLYSERIGALHVVGSSTEVAKRVRSQLAVLTRSEISNPPAHGARLVALILNNPELFEQWKEDIRTMASRIIEMRKELYRLLTEEFKTPGTWIHIVNQIGMFSFTGLNAEQSQALIDKAHIYLTTNGRISMAGLNTGNIRYFAENLDKVVRGQL</sequence>
<dbReference type="AlphaFoldDB" id="A0A9P6LCS3"/>
<keyword evidence="7" id="KW-0663">Pyridoxal phosphate</keyword>
<evidence type="ECO:0000256" key="4">
    <source>
        <dbReference type="ARBA" id="ARBA00012753"/>
    </source>
</evidence>
<dbReference type="FunFam" id="3.40.640.10:FF:000064">
    <property type="entry name" value="Aspartate aminotransferase"/>
    <property type="match status" value="1"/>
</dbReference>
<dbReference type="InterPro" id="IPR004839">
    <property type="entry name" value="Aminotransferase_I/II_large"/>
</dbReference>
<reference evidence="10" key="2">
    <citation type="submission" date="2020-11" db="EMBL/GenBank/DDBJ databases">
        <authorList>
            <consortium name="DOE Joint Genome Institute"/>
            <person name="Kuo A."/>
            <person name="Miyauchi S."/>
            <person name="Kiss E."/>
            <person name="Drula E."/>
            <person name="Kohler A."/>
            <person name="Sanchez-Garcia M."/>
            <person name="Andreopoulos B."/>
            <person name="Barry K.W."/>
            <person name="Bonito G."/>
            <person name="Buee M."/>
            <person name="Carver A."/>
            <person name="Chen C."/>
            <person name="Cichocki N."/>
            <person name="Clum A."/>
            <person name="Culley D."/>
            <person name="Crous P.W."/>
            <person name="Fauchery L."/>
            <person name="Girlanda M."/>
            <person name="Hayes R."/>
            <person name="Keri Z."/>
            <person name="Labutti K."/>
            <person name="Lipzen A."/>
            <person name="Lombard V."/>
            <person name="Magnuson J."/>
            <person name="Maillard F."/>
            <person name="Morin E."/>
            <person name="Murat C."/>
            <person name="Nolan M."/>
            <person name="Ohm R."/>
            <person name="Pangilinan J."/>
            <person name="Pereira M."/>
            <person name="Perotto S."/>
            <person name="Peter M."/>
            <person name="Riley R."/>
            <person name="Sitrit Y."/>
            <person name="Stielow B."/>
            <person name="Szollosi G."/>
            <person name="Zifcakova L."/>
            <person name="Stursova M."/>
            <person name="Spatafora J.W."/>
            <person name="Tedersoo L."/>
            <person name="Vaario L.-M."/>
            <person name="Yamada A."/>
            <person name="Yan M."/>
            <person name="Wang P."/>
            <person name="Xu J."/>
            <person name="Bruns T."/>
            <person name="Baldrian P."/>
            <person name="Vilgalys R."/>
            <person name="Henrissat B."/>
            <person name="Grigoriev I.V."/>
            <person name="Hibbett D."/>
            <person name="Nagy L.G."/>
            <person name="Martin F.M."/>
        </authorList>
    </citation>
    <scope>NUCLEOTIDE SEQUENCE</scope>
    <source>
        <strain evidence="10">UH-Tt-Lm1</strain>
    </source>
</reference>
<evidence type="ECO:0000256" key="2">
    <source>
        <dbReference type="ARBA" id="ARBA00007441"/>
    </source>
</evidence>
<evidence type="ECO:0000256" key="8">
    <source>
        <dbReference type="ARBA" id="ARBA00030923"/>
    </source>
</evidence>
<evidence type="ECO:0000256" key="1">
    <source>
        <dbReference type="ARBA" id="ARBA00001933"/>
    </source>
</evidence>
<organism evidence="10 11">
    <name type="scientific">Thelephora terrestris</name>
    <dbReference type="NCBI Taxonomy" id="56493"/>
    <lineage>
        <taxon>Eukaryota</taxon>
        <taxon>Fungi</taxon>
        <taxon>Dikarya</taxon>
        <taxon>Basidiomycota</taxon>
        <taxon>Agaricomycotina</taxon>
        <taxon>Agaricomycetes</taxon>
        <taxon>Thelephorales</taxon>
        <taxon>Thelephoraceae</taxon>
        <taxon>Thelephora</taxon>
    </lineage>
</organism>
<evidence type="ECO:0000256" key="6">
    <source>
        <dbReference type="ARBA" id="ARBA00022679"/>
    </source>
</evidence>
<evidence type="ECO:0000313" key="11">
    <source>
        <dbReference type="Proteomes" id="UP000736335"/>
    </source>
</evidence>
<reference evidence="10" key="1">
    <citation type="journal article" date="2020" name="Nat. Commun.">
        <title>Large-scale genome sequencing of mycorrhizal fungi provides insights into the early evolution of symbiotic traits.</title>
        <authorList>
            <person name="Miyauchi S."/>
            <person name="Kiss E."/>
            <person name="Kuo A."/>
            <person name="Drula E."/>
            <person name="Kohler A."/>
            <person name="Sanchez-Garcia M."/>
            <person name="Morin E."/>
            <person name="Andreopoulos B."/>
            <person name="Barry K.W."/>
            <person name="Bonito G."/>
            <person name="Buee M."/>
            <person name="Carver A."/>
            <person name="Chen C."/>
            <person name="Cichocki N."/>
            <person name="Clum A."/>
            <person name="Culley D."/>
            <person name="Crous P.W."/>
            <person name="Fauchery L."/>
            <person name="Girlanda M."/>
            <person name="Hayes R.D."/>
            <person name="Keri Z."/>
            <person name="LaButti K."/>
            <person name="Lipzen A."/>
            <person name="Lombard V."/>
            <person name="Magnuson J."/>
            <person name="Maillard F."/>
            <person name="Murat C."/>
            <person name="Nolan M."/>
            <person name="Ohm R.A."/>
            <person name="Pangilinan J."/>
            <person name="Pereira M.F."/>
            <person name="Perotto S."/>
            <person name="Peter M."/>
            <person name="Pfister S."/>
            <person name="Riley R."/>
            <person name="Sitrit Y."/>
            <person name="Stielow J.B."/>
            <person name="Szollosi G."/>
            <person name="Zifcakova L."/>
            <person name="Stursova M."/>
            <person name="Spatafora J.W."/>
            <person name="Tedersoo L."/>
            <person name="Vaario L.M."/>
            <person name="Yamada A."/>
            <person name="Yan M."/>
            <person name="Wang P."/>
            <person name="Xu J."/>
            <person name="Bruns T."/>
            <person name="Baldrian P."/>
            <person name="Vilgalys R."/>
            <person name="Dunand C."/>
            <person name="Henrissat B."/>
            <person name="Grigoriev I.V."/>
            <person name="Hibbett D."/>
            <person name="Nagy L.G."/>
            <person name="Martin F.M."/>
        </authorList>
    </citation>
    <scope>NUCLEOTIDE SEQUENCE</scope>
    <source>
        <strain evidence="10">UH-Tt-Lm1</strain>
    </source>
</reference>
<dbReference type="FunFam" id="3.90.1150.10:FF:000001">
    <property type="entry name" value="Aspartate aminotransferase"/>
    <property type="match status" value="1"/>
</dbReference>
<dbReference type="InterPro" id="IPR015421">
    <property type="entry name" value="PyrdxlP-dep_Trfase_major"/>
</dbReference>
<dbReference type="CDD" id="cd00609">
    <property type="entry name" value="AAT_like"/>
    <property type="match status" value="1"/>
</dbReference>
<keyword evidence="5 10" id="KW-0032">Aminotransferase</keyword>
<dbReference type="PANTHER" id="PTHR11879">
    <property type="entry name" value="ASPARTATE AMINOTRANSFERASE"/>
    <property type="match status" value="1"/>
</dbReference>
<dbReference type="NCBIfam" id="NF006719">
    <property type="entry name" value="PRK09257.1"/>
    <property type="match status" value="1"/>
</dbReference>
<evidence type="ECO:0000313" key="10">
    <source>
        <dbReference type="EMBL" id="KAF9792751.1"/>
    </source>
</evidence>
<gene>
    <name evidence="10" type="ORF">BJ322DRAFT_72718</name>
</gene>
<protein>
    <recommendedName>
        <fullName evidence="4">aspartate transaminase</fullName>
        <ecNumber evidence="4">2.6.1.1</ecNumber>
    </recommendedName>
    <alternativeName>
        <fullName evidence="8">Transaminase A</fullName>
    </alternativeName>
</protein>
<dbReference type="EMBL" id="WIUZ02000001">
    <property type="protein sequence ID" value="KAF9792751.1"/>
    <property type="molecule type" value="Genomic_DNA"/>
</dbReference>
<keyword evidence="6" id="KW-0808">Transferase</keyword>
<proteinExistence type="inferred from homology"/>
<keyword evidence="11" id="KW-1185">Reference proteome</keyword>
<feature type="domain" description="Aminotransferase class I/classII large" evidence="9">
    <location>
        <begin position="31"/>
        <end position="402"/>
    </location>
</feature>
<dbReference type="InterPro" id="IPR000796">
    <property type="entry name" value="Asp_trans"/>
</dbReference>
<evidence type="ECO:0000256" key="7">
    <source>
        <dbReference type="ARBA" id="ARBA00022898"/>
    </source>
</evidence>
<comment type="caution">
    <text evidence="10">The sequence shown here is derived from an EMBL/GenBank/DDBJ whole genome shotgun (WGS) entry which is preliminary data.</text>
</comment>
<dbReference type="GO" id="GO:0004069">
    <property type="term" value="F:L-aspartate:2-oxoglutarate aminotransferase activity"/>
    <property type="evidence" value="ECO:0007669"/>
    <property type="project" value="UniProtKB-EC"/>
</dbReference>
<dbReference type="EC" id="2.6.1.1" evidence="4"/>
<dbReference type="PANTHER" id="PTHR11879:SF55">
    <property type="entry name" value="GLUTAMATE OXALOACETATE TRANSAMINASE 1, ISOFORM B"/>
    <property type="match status" value="1"/>
</dbReference>
<evidence type="ECO:0000256" key="5">
    <source>
        <dbReference type="ARBA" id="ARBA00022576"/>
    </source>
</evidence>
<accession>A0A9P6LCS3</accession>
<dbReference type="Gene3D" id="3.90.1150.10">
    <property type="entry name" value="Aspartate Aminotransferase, domain 1"/>
    <property type="match status" value="1"/>
</dbReference>
<dbReference type="Proteomes" id="UP000736335">
    <property type="component" value="Unassembled WGS sequence"/>
</dbReference>
<dbReference type="PRINTS" id="PR00799">
    <property type="entry name" value="TRANSAMINASE"/>
</dbReference>
<comment type="subunit">
    <text evidence="3">Homodimer.</text>
</comment>
<dbReference type="SUPFAM" id="SSF53383">
    <property type="entry name" value="PLP-dependent transferases"/>
    <property type="match status" value="1"/>
</dbReference>
<evidence type="ECO:0000259" key="9">
    <source>
        <dbReference type="Pfam" id="PF00155"/>
    </source>
</evidence>
<evidence type="ECO:0000256" key="3">
    <source>
        <dbReference type="ARBA" id="ARBA00011738"/>
    </source>
</evidence>
<dbReference type="OrthoDB" id="6752799at2759"/>
<dbReference type="InterPro" id="IPR015422">
    <property type="entry name" value="PyrdxlP-dep_Trfase_small"/>
</dbReference>
<dbReference type="GO" id="GO:0006532">
    <property type="term" value="P:aspartate biosynthetic process"/>
    <property type="evidence" value="ECO:0007669"/>
    <property type="project" value="TreeGrafter"/>
</dbReference>
<dbReference type="GO" id="GO:0030170">
    <property type="term" value="F:pyridoxal phosphate binding"/>
    <property type="evidence" value="ECO:0007669"/>
    <property type="project" value="InterPro"/>
</dbReference>
<dbReference type="GO" id="GO:0005829">
    <property type="term" value="C:cytosol"/>
    <property type="evidence" value="ECO:0007669"/>
    <property type="project" value="TreeGrafter"/>
</dbReference>
<comment type="similarity">
    <text evidence="2">Belongs to the class-I pyridoxal-phosphate-dependent aminotransferase family.</text>
</comment>
<dbReference type="Gene3D" id="3.40.640.10">
    <property type="entry name" value="Type I PLP-dependent aspartate aminotransferase-like (Major domain)"/>
    <property type="match status" value="1"/>
</dbReference>
<name>A0A9P6LCS3_9AGAM</name>